<proteinExistence type="inferred from homology"/>
<dbReference type="Proteomes" id="UP000824366">
    <property type="component" value="Chromosome"/>
</dbReference>
<dbReference type="PANTHER" id="PTHR30098">
    <property type="entry name" value="LEUCYL/PHENYLALANYL-TRNA--PROTEIN TRANSFERASE"/>
    <property type="match status" value="1"/>
</dbReference>
<comment type="similarity">
    <text evidence="4">Belongs to the L/F-transferase family.</text>
</comment>
<comment type="catalytic activity">
    <reaction evidence="4">
        <text>N-terminal L-arginyl-[protein] + L-leucyl-tRNA(Leu) = N-terminal L-leucyl-L-arginyl-[protein] + tRNA(Leu) + H(+)</text>
        <dbReference type="Rhea" id="RHEA:50416"/>
        <dbReference type="Rhea" id="RHEA-COMP:9613"/>
        <dbReference type="Rhea" id="RHEA-COMP:9622"/>
        <dbReference type="Rhea" id="RHEA-COMP:12672"/>
        <dbReference type="Rhea" id="RHEA-COMP:12673"/>
        <dbReference type="ChEBI" id="CHEBI:15378"/>
        <dbReference type="ChEBI" id="CHEBI:64719"/>
        <dbReference type="ChEBI" id="CHEBI:78442"/>
        <dbReference type="ChEBI" id="CHEBI:78494"/>
        <dbReference type="ChEBI" id="CHEBI:133044"/>
        <dbReference type="EC" id="2.3.2.6"/>
    </reaction>
</comment>
<keyword evidence="3 4" id="KW-0012">Acyltransferase</keyword>
<dbReference type="Gene3D" id="3.30.70.3550">
    <property type="entry name" value="Leucyl/phenylalanyl-tRNA-protein transferase, N-terminal domain"/>
    <property type="match status" value="1"/>
</dbReference>
<name>A0ABM7MKL1_9BURK</name>
<dbReference type="InterPro" id="IPR004616">
    <property type="entry name" value="Leu/Phe-tRNA_Trfase"/>
</dbReference>
<dbReference type="InterPro" id="IPR042221">
    <property type="entry name" value="Leu/Phe-tRNA_Trfase_N"/>
</dbReference>
<evidence type="ECO:0000256" key="4">
    <source>
        <dbReference type="HAMAP-Rule" id="MF_00688"/>
    </source>
</evidence>
<accession>A0ABM7MKL1</accession>
<dbReference type="PANTHER" id="PTHR30098:SF2">
    <property type="entry name" value="LEUCYL_PHENYLALANYL-TRNA--PROTEIN TRANSFERASE"/>
    <property type="match status" value="1"/>
</dbReference>
<protein>
    <recommendedName>
        <fullName evidence="4">Leucyl/phenylalanyl-tRNA--protein transferase</fullName>
        <ecNumber evidence="4">2.3.2.6</ecNumber>
    </recommendedName>
    <alternativeName>
        <fullName evidence="4">L/F-transferase</fullName>
    </alternativeName>
    <alternativeName>
        <fullName evidence="4">Leucyltransferase</fullName>
    </alternativeName>
    <alternativeName>
        <fullName evidence="4">Phenyalanyltransferase</fullName>
    </alternativeName>
</protein>
<evidence type="ECO:0000256" key="3">
    <source>
        <dbReference type="ARBA" id="ARBA00023315"/>
    </source>
</evidence>
<organism evidence="5 6">
    <name type="scientific">Rhodoferax lithotrophicus</name>
    <dbReference type="NCBI Taxonomy" id="2798804"/>
    <lineage>
        <taxon>Bacteria</taxon>
        <taxon>Pseudomonadati</taxon>
        <taxon>Pseudomonadota</taxon>
        <taxon>Betaproteobacteria</taxon>
        <taxon>Burkholderiales</taxon>
        <taxon>Comamonadaceae</taxon>
        <taxon>Rhodoferax</taxon>
    </lineage>
</organism>
<comment type="catalytic activity">
    <reaction evidence="4">
        <text>N-terminal L-lysyl-[protein] + L-leucyl-tRNA(Leu) = N-terminal L-leucyl-L-lysyl-[protein] + tRNA(Leu) + H(+)</text>
        <dbReference type="Rhea" id="RHEA:12340"/>
        <dbReference type="Rhea" id="RHEA-COMP:9613"/>
        <dbReference type="Rhea" id="RHEA-COMP:9622"/>
        <dbReference type="Rhea" id="RHEA-COMP:12670"/>
        <dbReference type="Rhea" id="RHEA-COMP:12671"/>
        <dbReference type="ChEBI" id="CHEBI:15378"/>
        <dbReference type="ChEBI" id="CHEBI:65249"/>
        <dbReference type="ChEBI" id="CHEBI:78442"/>
        <dbReference type="ChEBI" id="CHEBI:78494"/>
        <dbReference type="ChEBI" id="CHEBI:133043"/>
        <dbReference type="EC" id="2.3.2.6"/>
    </reaction>
</comment>
<keyword evidence="2 4" id="KW-0808">Transferase</keyword>
<evidence type="ECO:0000313" key="6">
    <source>
        <dbReference type="Proteomes" id="UP000824366"/>
    </source>
</evidence>
<dbReference type="InterPro" id="IPR016181">
    <property type="entry name" value="Acyl_CoA_acyltransferase"/>
</dbReference>
<gene>
    <name evidence="4" type="primary">aat</name>
    <name evidence="5" type="ORF">MIZ03_1599</name>
</gene>
<dbReference type="SUPFAM" id="SSF55729">
    <property type="entry name" value="Acyl-CoA N-acyltransferases (Nat)"/>
    <property type="match status" value="1"/>
</dbReference>
<comment type="function">
    <text evidence="4">Functions in the N-end rule pathway of protein degradation where it conjugates Leu, Phe and, less efficiently, Met from aminoacyl-tRNAs to the N-termini of proteins containing an N-terminal arginine or lysine.</text>
</comment>
<dbReference type="Pfam" id="PF03588">
    <property type="entry name" value="Leu_Phe_trans"/>
    <property type="match status" value="1"/>
</dbReference>
<dbReference type="EC" id="2.3.2.6" evidence="4"/>
<sequence length="263" mass="29548">MLANTIPTHFEPHPIMYHPHQPLLWLEPEQPFPPIQEAWGPDSPAPGILCAGRDLSPTTLQAAYSNGIFPWYSADQPILWWSPDPRMVLHVDEFRLHPSMKKTLKKFSRTPGCEIRMDTVFPEVIEACSTSPRSGQSGTWIVPEMMAAYTNFHRAGLAHSIETWVDGQLVGGLYGINIGHAVFGESMFHRATDGSKIALAALVAFCRQQGLPLIDCQQNTRHLASFGAREITREAFLVQIQTLRDLPSPIWQFNPVMWQQLGI</sequence>
<evidence type="ECO:0000256" key="2">
    <source>
        <dbReference type="ARBA" id="ARBA00022679"/>
    </source>
</evidence>
<comment type="catalytic activity">
    <reaction evidence="4">
        <text>L-phenylalanyl-tRNA(Phe) + an N-terminal L-alpha-aminoacyl-[protein] = an N-terminal L-phenylalanyl-L-alpha-aminoacyl-[protein] + tRNA(Phe)</text>
        <dbReference type="Rhea" id="RHEA:43632"/>
        <dbReference type="Rhea" id="RHEA-COMP:9668"/>
        <dbReference type="Rhea" id="RHEA-COMP:9699"/>
        <dbReference type="Rhea" id="RHEA-COMP:10636"/>
        <dbReference type="Rhea" id="RHEA-COMP:10637"/>
        <dbReference type="ChEBI" id="CHEBI:78442"/>
        <dbReference type="ChEBI" id="CHEBI:78531"/>
        <dbReference type="ChEBI" id="CHEBI:78597"/>
        <dbReference type="ChEBI" id="CHEBI:83561"/>
        <dbReference type="EC" id="2.3.2.6"/>
    </reaction>
</comment>
<dbReference type="Gene3D" id="3.40.630.70">
    <property type="entry name" value="Leucyl/phenylalanyl-tRNA-protein transferase, C-terminal domain"/>
    <property type="match status" value="1"/>
</dbReference>
<reference evidence="5 6" key="1">
    <citation type="journal article" date="2021" name="Microbiol. Spectr.">
        <title>A Single Bacterium Capable of Oxidation and Reduction of Iron at Circumneutral pH.</title>
        <authorList>
            <person name="Kato S."/>
            <person name="Ohkuma M."/>
        </authorList>
    </citation>
    <scope>NUCLEOTIDE SEQUENCE [LARGE SCALE GENOMIC DNA]</scope>
    <source>
        <strain evidence="5 6">MIZ03</strain>
    </source>
</reference>
<keyword evidence="1 4" id="KW-0963">Cytoplasm</keyword>
<keyword evidence="6" id="KW-1185">Reference proteome</keyword>
<dbReference type="EMBL" id="AP024238">
    <property type="protein sequence ID" value="BCO26716.1"/>
    <property type="molecule type" value="Genomic_DNA"/>
</dbReference>
<evidence type="ECO:0000256" key="1">
    <source>
        <dbReference type="ARBA" id="ARBA00022490"/>
    </source>
</evidence>
<comment type="subcellular location">
    <subcellularLocation>
        <location evidence="4">Cytoplasm</location>
    </subcellularLocation>
</comment>
<dbReference type="GO" id="GO:0016740">
    <property type="term" value="F:transferase activity"/>
    <property type="evidence" value="ECO:0007669"/>
    <property type="project" value="UniProtKB-KW"/>
</dbReference>
<dbReference type="NCBIfam" id="TIGR00667">
    <property type="entry name" value="aat"/>
    <property type="match status" value="1"/>
</dbReference>
<dbReference type="HAMAP" id="MF_00688">
    <property type="entry name" value="Leu_Phe_trans"/>
    <property type="match status" value="1"/>
</dbReference>
<dbReference type="InterPro" id="IPR042203">
    <property type="entry name" value="Leu/Phe-tRNA_Trfase_C"/>
</dbReference>
<evidence type="ECO:0000313" key="5">
    <source>
        <dbReference type="EMBL" id="BCO26716.1"/>
    </source>
</evidence>